<sequence length="113" mass="12214">MGTSAATVSMDEYANARLVHDIPLVGGGNGRITSTSRQTSVTFSLIGNSCCHTFVIVNPSLSTKRSDDPLYSRHRPIDGSCGIGVRLTSDWERYALTYLRIVATGLFPICNGF</sequence>
<reference evidence="1" key="1">
    <citation type="submission" date="2012-09" db="EMBL/GenBank/DDBJ databases">
        <authorList>
            <person name="Martin A.A."/>
        </authorList>
    </citation>
    <scope>NUCLEOTIDE SEQUENCE</scope>
</reference>
<protein>
    <submittedName>
        <fullName evidence="2">Uncharacterized protein</fullName>
    </submittedName>
</protein>
<evidence type="ECO:0000313" key="1">
    <source>
        <dbReference type="Proteomes" id="UP000035642"/>
    </source>
</evidence>
<accession>A0A0K0DPK2</accession>
<dbReference type="WBParaSite" id="ACAC_0001369101-mRNA-1">
    <property type="protein sequence ID" value="ACAC_0001369101-mRNA-1"/>
    <property type="gene ID" value="ACAC_0001369101"/>
</dbReference>
<keyword evidence="1" id="KW-1185">Reference proteome</keyword>
<name>A0A0K0DPK2_ANGCA</name>
<evidence type="ECO:0000313" key="2">
    <source>
        <dbReference type="WBParaSite" id="ACAC_0001369101-mRNA-1"/>
    </source>
</evidence>
<proteinExistence type="predicted"/>
<reference evidence="2" key="2">
    <citation type="submission" date="2017-02" db="UniProtKB">
        <authorList>
            <consortium name="WormBaseParasite"/>
        </authorList>
    </citation>
    <scope>IDENTIFICATION</scope>
</reference>
<organism evidence="1 2">
    <name type="scientific">Angiostrongylus cantonensis</name>
    <name type="common">Rat lungworm</name>
    <dbReference type="NCBI Taxonomy" id="6313"/>
    <lineage>
        <taxon>Eukaryota</taxon>
        <taxon>Metazoa</taxon>
        <taxon>Ecdysozoa</taxon>
        <taxon>Nematoda</taxon>
        <taxon>Chromadorea</taxon>
        <taxon>Rhabditida</taxon>
        <taxon>Rhabditina</taxon>
        <taxon>Rhabditomorpha</taxon>
        <taxon>Strongyloidea</taxon>
        <taxon>Metastrongylidae</taxon>
        <taxon>Angiostrongylus</taxon>
    </lineage>
</organism>
<dbReference type="Proteomes" id="UP000035642">
    <property type="component" value="Unassembled WGS sequence"/>
</dbReference>
<dbReference type="AlphaFoldDB" id="A0A0K0DPK2"/>